<dbReference type="AlphaFoldDB" id="A0A9X0R3I2"/>
<evidence type="ECO:0000313" key="4">
    <source>
        <dbReference type="Proteomes" id="UP000600101"/>
    </source>
</evidence>
<evidence type="ECO:0000256" key="1">
    <source>
        <dbReference type="SAM" id="MobiDB-lite"/>
    </source>
</evidence>
<feature type="region of interest" description="Disordered" evidence="1">
    <location>
        <begin position="71"/>
        <end position="91"/>
    </location>
</feature>
<dbReference type="Proteomes" id="UP000600101">
    <property type="component" value="Unassembled WGS sequence"/>
</dbReference>
<feature type="transmembrane region" description="Helical" evidence="2">
    <location>
        <begin position="49"/>
        <end position="68"/>
    </location>
</feature>
<keyword evidence="2" id="KW-0472">Membrane</keyword>
<gene>
    <name evidence="3" type="ORF">H7965_28640</name>
</gene>
<organism evidence="3 4">
    <name type="scientific">Siccirubricoccus deserti</name>
    <dbReference type="NCBI Taxonomy" id="2013562"/>
    <lineage>
        <taxon>Bacteria</taxon>
        <taxon>Pseudomonadati</taxon>
        <taxon>Pseudomonadota</taxon>
        <taxon>Alphaproteobacteria</taxon>
        <taxon>Acetobacterales</taxon>
        <taxon>Roseomonadaceae</taxon>
        <taxon>Siccirubricoccus</taxon>
    </lineage>
</organism>
<protein>
    <submittedName>
        <fullName evidence="3">Uncharacterized protein</fullName>
    </submittedName>
</protein>
<evidence type="ECO:0000313" key="3">
    <source>
        <dbReference type="EMBL" id="MBC4019191.1"/>
    </source>
</evidence>
<dbReference type="EMBL" id="JACOMF010000136">
    <property type="protein sequence ID" value="MBC4019191.1"/>
    <property type="molecule type" value="Genomic_DNA"/>
</dbReference>
<sequence length="91" mass="9231">MPHPQNPPAWLAKATLQAMQVARDRCLAAGGTGRQAAEAVRLVALAHGLALPATLIAEAVAAVVPLAARATGVRRRGSRPGGLAKSPESPP</sequence>
<accession>A0A9X0R3I2</accession>
<keyword evidence="2" id="KW-1133">Transmembrane helix</keyword>
<proteinExistence type="predicted"/>
<reference evidence="3" key="1">
    <citation type="submission" date="2020-08" db="EMBL/GenBank/DDBJ databases">
        <authorList>
            <person name="Hu Y."/>
            <person name="Nguyen S.V."/>
            <person name="Li F."/>
            <person name="Fanning S."/>
        </authorList>
    </citation>
    <scope>NUCLEOTIDE SEQUENCE</scope>
    <source>
        <strain evidence="3">SYSU D8009</strain>
    </source>
</reference>
<comment type="caution">
    <text evidence="3">The sequence shown here is derived from an EMBL/GenBank/DDBJ whole genome shotgun (WGS) entry which is preliminary data.</text>
</comment>
<keyword evidence="4" id="KW-1185">Reference proteome</keyword>
<keyword evidence="2" id="KW-0812">Transmembrane</keyword>
<name>A0A9X0R3I2_9PROT</name>
<dbReference type="RefSeq" id="WP_186773918.1">
    <property type="nucleotide sequence ID" value="NZ_JACOMF010000136.1"/>
</dbReference>
<evidence type="ECO:0000256" key="2">
    <source>
        <dbReference type="SAM" id="Phobius"/>
    </source>
</evidence>